<accession>A0ABU3GPS1</accession>
<evidence type="ECO:0000313" key="2">
    <source>
        <dbReference type="Proteomes" id="UP001258315"/>
    </source>
</evidence>
<dbReference type="EMBL" id="JAVLVU010000001">
    <property type="protein sequence ID" value="MDT3401481.1"/>
    <property type="molecule type" value="Genomic_DNA"/>
</dbReference>
<sequence>MKAIKMWPGFNSNRNLIAHTLRDRAGQYAYLDPDHEKRYMTPNGGMQWLFIRDCMIGIKNILNGEFKPELEQAVKEIATKIDYKAKEPEVVSGNDFVKTFAMIANQSAKIARDHGKIYNLNIPDFYDNNKPAVHFGMMDSY</sequence>
<evidence type="ECO:0008006" key="3">
    <source>
        <dbReference type="Google" id="ProtNLM"/>
    </source>
</evidence>
<proteinExistence type="predicted"/>
<comment type="caution">
    <text evidence="1">The sequence shown here is derived from an EMBL/GenBank/DDBJ whole genome shotgun (WGS) entry which is preliminary data.</text>
</comment>
<organism evidence="1 2">
    <name type="scientific">Mucilaginibacter terrae</name>
    <dbReference type="NCBI Taxonomy" id="1955052"/>
    <lineage>
        <taxon>Bacteria</taxon>
        <taxon>Pseudomonadati</taxon>
        <taxon>Bacteroidota</taxon>
        <taxon>Sphingobacteriia</taxon>
        <taxon>Sphingobacteriales</taxon>
        <taxon>Sphingobacteriaceae</taxon>
        <taxon>Mucilaginibacter</taxon>
    </lineage>
</organism>
<reference evidence="2" key="1">
    <citation type="submission" date="2023-07" db="EMBL/GenBank/DDBJ databases">
        <title>Functional and genomic diversity of the sorghum phyllosphere microbiome.</title>
        <authorList>
            <person name="Shade A."/>
        </authorList>
    </citation>
    <scope>NUCLEOTIDE SEQUENCE [LARGE SCALE GENOMIC DNA]</scope>
    <source>
        <strain evidence="2">SORGH_AS_0422</strain>
    </source>
</reference>
<gene>
    <name evidence="1" type="ORF">QE417_000553</name>
</gene>
<keyword evidence="2" id="KW-1185">Reference proteome</keyword>
<name>A0ABU3GPS1_9SPHI</name>
<protein>
    <recommendedName>
        <fullName evidence="3">PFL domain-containing protein</fullName>
    </recommendedName>
</protein>
<dbReference type="RefSeq" id="WP_311947359.1">
    <property type="nucleotide sequence ID" value="NZ_JAVLVU010000001.1"/>
</dbReference>
<dbReference type="Proteomes" id="UP001258315">
    <property type="component" value="Unassembled WGS sequence"/>
</dbReference>
<evidence type="ECO:0000313" key="1">
    <source>
        <dbReference type="EMBL" id="MDT3401481.1"/>
    </source>
</evidence>